<feature type="region of interest" description="Disordered" evidence="1">
    <location>
        <begin position="1"/>
        <end position="70"/>
    </location>
</feature>
<dbReference type="OrthoDB" id="3820567at2759"/>
<keyword evidence="2" id="KW-1133">Transmembrane helix</keyword>
<evidence type="ECO:0000313" key="3">
    <source>
        <dbReference type="EMBL" id="EMC97087.1"/>
    </source>
</evidence>
<name>M2LRL0_BAUPA</name>
<accession>M2LRL0</accession>
<organism evidence="3 4">
    <name type="scientific">Baudoinia panamericana (strain UAMH 10762)</name>
    <name type="common">Angels' share fungus</name>
    <name type="synonym">Baudoinia compniacensis (strain UAMH 10762)</name>
    <dbReference type="NCBI Taxonomy" id="717646"/>
    <lineage>
        <taxon>Eukaryota</taxon>
        <taxon>Fungi</taxon>
        <taxon>Dikarya</taxon>
        <taxon>Ascomycota</taxon>
        <taxon>Pezizomycotina</taxon>
        <taxon>Dothideomycetes</taxon>
        <taxon>Dothideomycetidae</taxon>
        <taxon>Mycosphaerellales</taxon>
        <taxon>Teratosphaeriaceae</taxon>
        <taxon>Baudoinia</taxon>
    </lineage>
</organism>
<dbReference type="KEGG" id="bcom:BAUCODRAFT_147252"/>
<reference evidence="3 4" key="1">
    <citation type="journal article" date="2012" name="PLoS Pathog.">
        <title>Diverse lifestyles and strategies of plant pathogenesis encoded in the genomes of eighteen Dothideomycetes fungi.</title>
        <authorList>
            <person name="Ohm R.A."/>
            <person name="Feau N."/>
            <person name="Henrissat B."/>
            <person name="Schoch C.L."/>
            <person name="Horwitz B.A."/>
            <person name="Barry K.W."/>
            <person name="Condon B.J."/>
            <person name="Copeland A.C."/>
            <person name="Dhillon B."/>
            <person name="Glaser F."/>
            <person name="Hesse C.N."/>
            <person name="Kosti I."/>
            <person name="LaButti K."/>
            <person name="Lindquist E.A."/>
            <person name="Lucas S."/>
            <person name="Salamov A.A."/>
            <person name="Bradshaw R.E."/>
            <person name="Ciuffetti L."/>
            <person name="Hamelin R.C."/>
            <person name="Kema G.H.J."/>
            <person name="Lawrence C."/>
            <person name="Scott J.A."/>
            <person name="Spatafora J.W."/>
            <person name="Turgeon B.G."/>
            <person name="de Wit P.J.G.M."/>
            <person name="Zhong S."/>
            <person name="Goodwin S.B."/>
            <person name="Grigoriev I.V."/>
        </authorList>
    </citation>
    <scope>NUCLEOTIDE SEQUENCE [LARGE SCALE GENOMIC DNA]</scope>
    <source>
        <strain evidence="3 4">UAMH 10762</strain>
    </source>
</reference>
<dbReference type="SUPFAM" id="SSF89372">
    <property type="entry name" value="Fucose-specific lectin"/>
    <property type="match status" value="1"/>
</dbReference>
<dbReference type="Gene3D" id="2.120.10.70">
    <property type="entry name" value="Fucose-specific lectin"/>
    <property type="match status" value="2"/>
</dbReference>
<evidence type="ECO:0000313" key="4">
    <source>
        <dbReference type="Proteomes" id="UP000011761"/>
    </source>
</evidence>
<dbReference type="Proteomes" id="UP000011761">
    <property type="component" value="Unassembled WGS sequence"/>
</dbReference>
<sequence length="489" mass="52072">MDAKQPQPDHSGLQAIETNDAPEVVQSTSLRGPLERRSSMHSPEAFTPYGQNRKQPQGYFHETETPQPGQDVRAYYAPPPGYEGNEKHAAEPEQPRERRIWGMKRNVFFIVLAIVILVVIAAVVGGVCGGILGVINTKSSSSNSSPTSTGSGSSGSNSSLPLSPPINAANNSGFALMVPASSSDSLPALFSYYQRTDGALIELSYNSTNMQIVSNDTVVAGSSAASGSPLAVTSWVSNSHTTRQLFYIDGNGNVMTTNTTGSNPWSVPYNVLTGDSADPDTIALTVCSGTAAQNTGLDGIRVYYGSGSCPGTTSSECIREVGMDFFESSQPVWHMWGIFPGSDVKSGVSCTLSNNVNHLYFRNTSTSTPVLQQWQWSYVDQYVNHNAAWRPIAQGSSNMTAGSDIAASSDGTTDSIFYQSTDEHLERALYYGSNISNTVELGTAAQGTKLTAAYANSSAMVIYQMSSNGSVYYDMVTRGGQEAGAKMIA</sequence>
<dbReference type="RefSeq" id="XP_007675645.1">
    <property type="nucleotide sequence ID" value="XM_007677455.1"/>
</dbReference>
<proteinExistence type="predicted"/>
<dbReference type="HOGENOM" id="CLU_557746_0_0_1"/>
<feature type="region of interest" description="Disordered" evidence="1">
    <location>
        <begin position="139"/>
        <end position="162"/>
    </location>
</feature>
<evidence type="ECO:0000256" key="1">
    <source>
        <dbReference type="SAM" id="MobiDB-lite"/>
    </source>
</evidence>
<keyword evidence="4" id="KW-1185">Reference proteome</keyword>
<evidence type="ECO:0008006" key="5">
    <source>
        <dbReference type="Google" id="ProtNLM"/>
    </source>
</evidence>
<feature type="compositionally biased region" description="Low complexity" evidence="1">
    <location>
        <begin position="139"/>
        <end position="161"/>
    </location>
</feature>
<protein>
    <recommendedName>
        <fullName evidence="5">Fucose-specific lectin</fullName>
    </recommendedName>
</protein>
<dbReference type="AlphaFoldDB" id="M2LRL0"/>
<keyword evidence="2" id="KW-0472">Membrane</keyword>
<keyword evidence="2" id="KW-0812">Transmembrane</keyword>
<evidence type="ECO:0000256" key="2">
    <source>
        <dbReference type="SAM" id="Phobius"/>
    </source>
</evidence>
<dbReference type="EMBL" id="KB445554">
    <property type="protein sequence ID" value="EMC97087.1"/>
    <property type="molecule type" value="Genomic_DNA"/>
</dbReference>
<feature type="transmembrane region" description="Helical" evidence="2">
    <location>
        <begin position="107"/>
        <end position="135"/>
    </location>
</feature>
<dbReference type="GeneID" id="19108746"/>
<dbReference type="eggNOG" id="ENOG502RVEH">
    <property type="taxonomic scope" value="Eukaryota"/>
</dbReference>
<gene>
    <name evidence="3" type="ORF">BAUCODRAFT_147252</name>
</gene>